<keyword evidence="2" id="KW-1185">Reference proteome</keyword>
<dbReference type="AlphaFoldDB" id="A0A166EWH2"/>
<accession>A0A166EWH2</accession>
<sequence>ALKLHCRLLWGLVDTKQPPSAPDEKTLQVFARRFQDEGSLMEARTGEPLIAPSLVQTGRSVPITARGVASQLRGIEEHILEYIQACLAKFGLVVWCPDLNQTPYALYNSACRIIALDTFRQALVSHAYAHLAPNLKYAKDMILLVKLYDHFVHHYLYSRYKKESRIPGSVLAADTASPQYRRRKRIAEARLLFLVRNNYPQRYRDLIDTKATSDDEVDPSGLQSNGQPVHLIKKRRERSTEFERWIRILDEKREEDARLDPSKRWKERARVVPSEPQFSNFVALPEGQPIDYYAPDFYNGLQPRLRAQITNTNVALLPDVNRSFLRDEDELLDDQQFNTKYGAAVLARYRVVKEAELEDVGEEAAWLADDDEDQEMSDEEDYVDIAGSDISAKQTALATQLSMDIHDDGSHY</sequence>
<evidence type="ECO:0000313" key="2">
    <source>
        <dbReference type="Proteomes" id="UP000076532"/>
    </source>
</evidence>
<feature type="non-terminal residue" evidence="1">
    <location>
        <position position="1"/>
    </location>
</feature>
<dbReference type="OrthoDB" id="3254880at2759"/>
<dbReference type="STRING" id="436010.A0A166EWH2"/>
<organism evidence="1 2">
    <name type="scientific">Athelia psychrophila</name>
    <dbReference type="NCBI Taxonomy" id="1759441"/>
    <lineage>
        <taxon>Eukaryota</taxon>
        <taxon>Fungi</taxon>
        <taxon>Dikarya</taxon>
        <taxon>Basidiomycota</taxon>
        <taxon>Agaricomycotina</taxon>
        <taxon>Agaricomycetes</taxon>
        <taxon>Agaricomycetidae</taxon>
        <taxon>Atheliales</taxon>
        <taxon>Atheliaceae</taxon>
        <taxon>Athelia</taxon>
    </lineage>
</organism>
<dbReference type="Proteomes" id="UP000076532">
    <property type="component" value="Unassembled WGS sequence"/>
</dbReference>
<evidence type="ECO:0000313" key="1">
    <source>
        <dbReference type="EMBL" id="KZP16183.1"/>
    </source>
</evidence>
<dbReference type="EMBL" id="KV417596">
    <property type="protein sequence ID" value="KZP16183.1"/>
    <property type="molecule type" value="Genomic_DNA"/>
</dbReference>
<reference evidence="1 2" key="1">
    <citation type="journal article" date="2016" name="Mol. Biol. Evol.">
        <title>Comparative Genomics of Early-Diverging Mushroom-Forming Fungi Provides Insights into the Origins of Lignocellulose Decay Capabilities.</title>
        <authorList>
            <person name="Nagy L.G."/>
            <person name="Riley R."/>
            <person name="Tritt A."/>
            <person name="Adam C."/>
            <person name="Daum C."/>
            <person name="Floudas D."/>
            <person name="Sun H."/>
            <person name="Yadav J.S."/>
            <person name="Pangilinan J."/>
            <person name="Larsson K.H."/>
            <person name="Matsuura K."/>
            <person name="Barry K."/>
            <person name="Labutti K."/>
            <person name="Kuo R."/>
            <person name="Ohm R.A."/>
            <person name="Bhattacharya S.S."/>
            <person name="Shirouzu T."/>
            <person name="Yoshinaga Y."/>
            <person name="Martin F.M."/>
            <person name="Grigoriev I.V."/>
            <person name="Hibbett D.S."/>
        </authorList>
    </citation>
    <scope>NUCLEOTIDE SEQUENCE [LARGE SCALE GENOMIC DNA]</scope>
    <source>
        <strain evidence="1 2">CBS 109695</strain>
    </source>
</reference>
<protein>
    <submittedName>
        <fullName evidence="1">Uncharacterized protein</fullName>
    </submittedName>
</protein>
<proteinExistence type="predicted"/>
<gene>
    <name evidence="1" type="ORF">FIBSPDRAFT_749111</name>
</gene>
<name>A0A166EWH2_9AGAM</name>